<dbReference type="RefSeq" id="WP_182464091.1">
    <property type="nucleotide sequence ID" value="NZ_CP059732.1"/>
</dbReference>
<protein>
    <submittedName>
        <fullName evidence="1">Uncharacterized protein</fullName>
    </submittedName>
</protein>
<evidence type="ECO:0000313" key="2">
    <source>
        <dbReference type="Proteomes" id="UP000515369"/>
    </source>
</evidence>
<sequence length="132" mass="15049">MHCIHEFRGNFGQPAQVSRRTDGQTELCDSGVEVHDSNNSVRNVCFVWENGHKAFFNYAYLVSVDLTLIDDLNVMMLYFSGQVVTLKGYCLGVLFDMLLNHTPKTIIARNLRYYTPEQTESDFVAEITVTSE</sequence>
<dbReference type="EMBL" id="CP059732">
    <property type="protein sequence ID" value="QMW06695.1"/>
    <property type="molecule type" value="Genomic_DNA"/>
</dbReference>
<name>A0A7G5H6F3_9BACT</name>
<reference evidence="1 2" key="1">
    <citation type="submission" date="2020-07" db="EMBL/GenBank/DDBJ databases">
        <title>Spirosoma foliorum sp. nov., isolated from the leaves on the Nejang mountain Korea, Republic of.</title>
        <authorList>
            <person name="Ho H."/>
            <person name="Lee Y.-J."/>
            <person name="Nurcahyanto D.-A."/>
            <person name="Kim S.-G."/>
        </authorList>
    </citation>
    <scope>NUCLEOTIDE SEQUENCE [LARGE SCALE GENOMIC DNA]</scope>
    <source>
        <strain evidence="1 2">PL0136</strain>
    </source>
</reference>
<accession>A0A7G5H6F3</accession>
<organism evidence="1 2">
    <name type="scientific">Spirosoma foliorum</name>
    <dbReference type="NCBI Taxonomy" id="2710596"/>
    <lineage>
        <taxon>Bacteria</taxon>
        <taxon>Pseudomonadati</taxon>
        <taxon>Bacteroidota</taxon>
        <taxon>Cytophagia</taxon>
        <taxon>Cytophagales</taxon>
        <taxon>Cytophagaceae</taxon>
        <taxon>Spirosoma</taxon>
    </lineage>
</organism>
<dbReference type="AlphaFoldDB" id="A0A7G5H6F3"/>
<evidence type="ECO:0000313" key="1">
    <source>
        <dbReference type="EMBL" id="QMW06695.1"/>
    </source>
</evidence>
<proteinExistence type="predicted"/>
<keyword evidence="2" id="KW-1185">Reference proteome</keyword>
<dbReference type="Proteomes" id="UP000515369">
    <property type="component" value="Chromosome"/>
</dbReference>
<dbReference type="KEGG" id="sfol:H3H32_18285"/>
<gene>
    <name evidence="1" type="ORF">H3H32_18285</name>
</gene>